<dbReference type="CDD" id="cd07436">
    <property type="entry name" value="PHP_PolX"/>
    <property type="match status" value="1"/>
</dbReference>
<keyword evidence="1" id="KW-0808">Transferase</keyword>
<organism evidence="4">
    <name type="scientific">marine metagenome</name>
    <dbReference type="NCBI Taxonomy" id="408172"/>
    <lineage>
        <taxon>unclassified sequences</taxon>
        <taxon>metagenomes</taxon>
        <taxon>ecological metagenomes</taxon>
    </lineage>
</organism>
<dbReference type="InterPro" id="IPR043519">
    <property type="entry name" value="NT_sf"/>
</dbReference>
<reference evidence="4" key="1">
    <citation type="submission" date="2018-05" db="EMBL/GenBank/DDBJ databases">
        <authorList>
            <person name="Lanie J.A."/>
            <person name="Ng W.-L."/>
            <person name="Kazmierczak K.M."/>
            <person name="Andrzejewski T.M."/>
            <person name="Davidsen T.M."/>
            <person name="Wayne K.J."/>
            <person name="Tettelin H."/>
            <person name="Glass J.I."/>
            <person name="Rusch D."/>
            <person name="Podicherti R."/>
            <person name="Tsui H.-C.T."/>
            <person name="Winkler M.E."/>
        </authorList>
    </citation>
    <scope>NUCLEOTIDE SEQUENCE</scope>
</reference>
<dbReference type="GO" id="GO:0008270">
    <property type="term" value="F:zinc ion binding"/>
    <property type="evidence" value="ECO:0007669"/>
    <property type="project" value="TreeGrafter"/>
</dbReference>
<dbReference type="SUPFAM" id="SSF89550">
    <property type="entry name" value="PHP domain-like"/>
    <property type="match status" value="1"/>
</dbReference>
<dbReference type="Gene3D" id="3.20.20.140">
    <property type="entry name" value="Metal-dependent hydrolases"/>
    <property type="match status" value="1"/>
</dbReference>
<dbReference type="SMART" id="SM00481">
    <property type="entry name" value="POLIIIAc"/>
    <property type="match status" value="1"/>
</dbReference>
<sequence>KLGLSINEYGVTELNKNDGKVLAGKTEKDIYKAVGLDWIPPELREDRGEFELSKNGELPKLITLTDICGDLHMHTTATDGEATLVEMAAAAVDRGLSYIAITDHSKRVTMARGLDEKRLYEQWEEIERLNESLARDKSLPLVILKGIEVDILEKGGLDLPDDVLSHADWVVASLHYGQQQSQEQITGRLLDAICHPYVNCIGHPTGRLINRRPAYKVDLQRVIDAAAENTTCLEINANPWRLDLDD</sequence>
<gene>
    <name evidence="4" type="ORF">METZ01_LOCUS470491</name>
</gene>
<dbReference type="Gene3D" id="3.30.210.10">
    <property type="entry name" value="DNA polymerase, thumb domain"/>
    <property type="match status" value="1"/>
</dbReference>
<keyword evidence="2" id="KW-0548">Nucleotidyltransferase</keyword>
<dbReference type="InterPro" id="IPR050243">
    <property type="entry name" value="PHP_phosphatase"/>
</dbReference>
<dbReference type="InterPro" id="IPR003141">
    <property type="entry name" value="Pol/His_phosphatase_N"/>
</dbReference>
<feature type="non-terminal residue" evidence="4">
    <location>
        <position position="1"/>
    </location>
</feature>
<dbReference type="InterPro" id="IPR029398">
    <property type="entry name" value="PolB_thumb"/>
</dbReference>
<dbReference type="InterPro" id="IPR047967">
    <property type="entry name" value="PolX_PHP"/>
</dbReference>
<dbReference type="GO" id="GO:0016779">
    <property type="term" value="F:nucleotidyltransferase activity"/>
    <property type="evidence" value="ECO:0007669"/>
    <property type="project" value="UniProtKB-KW"/>
</dbReference>
<dbReference type="InterPro" id="IPR004013">
    <property type="entry name" value="PHP_dom"/>
</dbReference>
<dbReference type="Pfam" id="PF02811">
    <property type="entry name" value="PHP"/>
    <property type="match status" value="1"/>
</dbReference>
<accession>A0A383BBY9</accession>
<proteinExistence type="predicted"/>
<dbReference type="Pfam" id="PF14791">
    <property type="entry name" value="DNA_pol_B_thumb"/>
    <property type="match status" value="1"/>
</dbReference>
<dbReference type="SUPFAM" id="SSF81301">
    <property type="entry name" value="Nucleotidyltransferase"/>
    <property type="match status" value="1"/>
</dbReference>
<dbReference type="GO" id="GO:0042578">
    <property type="term" value="F:phosphoric ester hydrolase activity"/>
    <property type="evidence" value="ECO:0007669"/>
    <property type="project" value="TreeGrafter"/>
</dbReference>
<dbReference type="EMBL" id="UINC01199284">
    <property type="protein sequence ID" value="SVE17637.1"/>
    <property type="molecule type" value="Genomic_DNA"/>
</dbReference>
<evidence type="ECO:0000256" key="1">
    <source>
        <dbReference type="ARBA" id="ARBA00022679"/>
    </source>
</evidence>
<evidence type="ECO:0000259" key="3">
    <source>
        <dbReference type="SMART" id="SM00481"/>
    </source>
</evidence>
<dbReference type="PANTHER" id="PTHR36928:SF1">
    <property type="entry name" value="PHOSPHATASE YCDX-RELATED"/>
    <property type="match status" value="1"/>
</dbReference>
<evidence type="ECO:0000313" key="4">
    <source>
        <dbReference type="EMBL" id="SVE17637.1"/>
    </source>
</evidence>
<dbReference type="InterPro" id="IPR037160">
    <property type="entry name" value="DNA_Pol_thumb_sf"/>
</dbReference>
<feature type="domain" description="Polymerase/histidinol phosphatase N-terminal" evidence="3">
    <location>
        <begin position="69"/>
        <end position="153"/>
    </location>
</feature>
<dbReference type="GO" id="GO:0005829">
    <property type="term" value="C:cytosol"/>
    <property type="evidence" value="ECO:0007669"/>
    <property type="project" value="TreeGrafter"/>
</dbReference>
<evidence type="ECO:0000256" key="2">
    <source>
        <dbReference type="ARBA" id="ARBA00022695"/>
    </source>
</evidence>
<name>A0A383BBY9_9ZZZZ</name>
<protein>
    <recommendedName>
        <fullName evidence="3">Polymerase/histidinol phosphatase N-terminal domain-containing protein</fullName>
    </recommendedName>
</protein>
<dbReference type="InterPro" id="IPR016195">
    <property type="entry name" value="Pol/histidinol_Pase-like"/>
</dbReference>
<dbReference type="PANTHER" id="PTHR36928">
    <property type="entry name" value="PHOSPHATASE YCDX-RELATED"/>
    <property type="match status" value="1"/>
</dbReference>
<dbReference type="AlphaFoldDB" id="A0A383BBY9"/>
<feature type="non-terminal residue" evidence="4">
    <location>
        <position position="246"/>
    </location>
</feature>